<keyword evidence="1" id="KW-0645">Protease</keyword>
<dbReference type="PANTHER" id="PTHR10443:SF12">
    <property type="entry name" value="DIPEPTIDASE"/>
    <property type="match status" value="1"/>
</dbReference>
<keyword evidence="1" id="KW-0224">Dipeptidase</keyword>
<dbReference type="PROSITE" id="PS51365">
    <property type="entry name" value="RENAL_DIPEPTIDASE_2"/>
    <property type="match status" value="1"/>
</dbReference>
<dbReference type="GO" id="GO:0006508">
    <property type="term" value="P:proteolysis"/>
    <property type="evidence" value="ECO:0007669"/>
    <property type="project" value="InterPro"/>
</dbReference>
<accession>A0AAE3FV85</accession>
<organism evidence="1 2">
    <name type="scientific">Natronocalculus amylovorans</name>
    <dbReference type="NCBI Taxonomy" id="2917812"/>
    <lineage>
        <taxon>Archaea</taxon>
        <taxon>Methanobacteriati</taxon>
        <taxon>Methanobacteriota</taxon>
        <taxon>Stenosarchaea group</taxon>
        <taxon>Halobacteria</taxon>
        <taxon>Halobacteriales</taxon>
        <taxon>Haloferacaceae</taxon>
        <taxon>Natronocalculus</taxon>
    </lineage>
</organism>
<dbReference type="Gene3D" id="3.20.20.140">
    <property type="entry name" value="Metal-dependent hydrolases"/>
    <property type="match status" value="1"/>
</dbReference>
<keyword evidence="1" id="KW-0378">Hydrolase</keyword>
<proteinExistence type="predicted"/>
<dbReference type="RefSeq" id="WP_250582413.1">
    <property type="nucleotide sequence ID" value="NZ_JAKRVX010000001.1"/>
</dbReference>
<dbReference type="GO" id="GO:0070573">
    <property type="term" value="F:metallodipeptidase activity"/>
    <property type="evidence" value="ECO:0007669"/>
    <property type="project" value="InterPro"/>
</dbReference>
<evidence type="ECO:0000313" key="2">
    <source>
        <dbReference type="Proteomes" id="UP001203207"/>
    </source>
</evidence>
<sequence length="342" mass="36662">MNEPLRVFDGHNDVLFATRETGSITDRPDGGHIDLTRAQTGGFAGGFFAAYAGNDAVAGAADVDLWAGELPAAVPQPIAAREIADQFDRLDQWSKSVDGFETVTTLDQLDACLTGEFIGAVPHIEGAAAIRSDLRNLSSLYDRGLRSVGIVWSRPNQFGHGVPFIHDHSPDTGPGLTEDGISLVSRCGEFGIVIDCAHLNERGFWDVYDTTPHPMVVSHAGAHSVCPATRNLTDEQLTAIAETDGIVGITLSVAHIRPDGRNDVETPIDVFCDHISYVVDHIGIDHVGIGSDFDGATIPNTVGDVTGLKPIFAALRERGYTAEELAALAQTNWRRVIASTWQ</sequence>
<dbReference type="InterPro" id="IPR008257">
    <property type="entry name" value="Pept_M19"/>
</dbReference>
<dbReference type="EC" id="3.4.13.-" evidence="1"/>
<protein>
    <submittedName>
        <fullName evidence="1">Membrane dipeptidase</fullName>
        <ecNumber evidence="1">3.4.13.-</ecNumber>
    </submittedName>
</protein>
<dbReference type="Proteomes" id="UP001203207">
    <property type="component" value="Unassembled WGS sequence"/>
</dbReference>
<dbReference type="EMBL" id="JAKRVX010000001">
    <property type="protein sequence ID" value="MCL9815583.1"/>
    <property type="molecule type" value="Genomic_DNA"/>
</dbReference>
<reference evidence="1" key="2">
    <citation type="submission" date="2022-02" db="EMBL/GenBank/DDBJ databases">
        <authorList>
            <person name="Elcheninov A.G."/>
            <person name="Sorokin D.Y."/>
            <person name="Kublanov I.V."/>
        </authorList>
    </citation>
    <scope>NUCLEOTIDE SEQUENCE</scope>
    <source>
        <strain evidence="1">AArc-St2</strain>
    </source>
</reference>
<keyword evidence="2" id="KW-1185">Reference proteome</keyword>
<dbReference type="SUPFAM" id="SSF51556">
    <property type="entry name" value="Metallo-dependent hydrolases"/>
    <property type="match status" value="1"/>
</dbReference>
<dbReference type="AlphaFoldDB" id="A0AAE3FV85"/>
<dbReference type="PANTHER" id="PTHR10443">
    <property type="entry name" value="MICROSOMAL DIPEPTIDASE"/>
    <property type="match status" value="1"/>
</dbReference>
<reference evidence="1" key="1">
    <citation type="journal article" date="2022" name="Syst. Appl. Microbiol.">
        <title>Natronocalculus amylovorans gen. nov., sp. nov., and Natranaeroarchaeum aerophilus sp. nov., dominant culturable amylolytic natronoarchaea from hypersaline soda lakes in southwestern Siberia.</title>
        <authorList>
            <person name="Sorokin D.Y."/>
            <person name="Elcheninov A.G."/>
            <person name="Khizhniak T.V."/>
            <person name="Koenen M."/>
            <person name="Bale N.J."/>
            <person name="Damste J.S.S."/>
            <person name="Kublanov I.V."/>
        </authorList>
    </citation>
    <scope>NUCLEOTIDE SEQUENCE</scope>
    <source>
        <strain evidence="1">AArc-St2</strain>
    </source>
</reference>
<name>A0AAE3FV85_9EURY</name>
<gene>
    <name evidence="1" type="ORF">AArcSt2_01350</name>
</gene>
<evidence type="ECO:0000313" key="1">
    <source>
        <dbReference type="EMBL" id="MCL9815583.1"/>
    </source>
</evidence>
<dbReference type="InterPro" id="IPR032466">
    <property type="entry name" value="Metal_Hydrolase"/>
</dbReference>
<dbReference type="Pfam" id="PF01244">
    <property type="entry name" value="Peptidase_M19"/>
    <property type="match status" value="1"/>
</dbReference>
<comment type="caution">
    <text evidence="1">The sequence shown here is derived from an EMBL/GenBank/DDBJ whole genome shotgun (WGS) entry which is preliminary data.</text>
</comment>